<sequence length="54" mass="5863">HHHGYRISMAPKPGKPFSSKGGKQLTYKGKDSSGTKFGGKPGGEKPFKPYKNTE</sequence>
<reference evidence="2 3" key="1">
    <citation type="submission" date="2021-07" db="EMBL/GenBank/DDBJ databases">
        <authorList>
            <person name="Palmer J.M."/>
        </authorList>
    </citation>
    <scope>NUCLEOTIDE SEQUENCE [LARGE SCALE GENOMIC DNA]</scope>
    <source>
        <strain evidence="2 3">AT_MEX2019</strain>
        <tissue evidence="2">Muscle</tissue>
    </source>
</reference>
<organism evidence="2 3">
    <name type="scientific">Ataeniobius toweri</name>
    <dbReference type="NCBI Taxonomy" id="208326"/>
    <lineage>
        <taxon>Eukaryota</taxon>
        <taxon>Metazoa</taxon>
        <taxon>Chordata</taxon>
        <taxon>Craniata</taxon>
        <taxon>Vertebrata</taxon>
        <taxon>Euteleostomi</taxon>
        <taxon>Actinopterygii</taxon>
        <taxon>Neopterygii</taxon>
        <taxon>Teleostei</taxon>
        <taxon>Neoteleostei</taxon>
        <taxon>Acanthomorphata</taxon>
        <taxon>Ovalentaria</taxon>
        <taxon>Atherinomorphae</taxon>
        <taxon>Cyprinodontiformes</taxon>
        <taxon>Goodeidae</taxon>
        <taxon>Ataeniobius</taxon>
    </lineage>
</organism>
<evidence type="ECO:0000313" key="3">
    <source>
        <dbReference type="Proteomes" id="UP001345963"/>
    </source>
</evidence>
<name>A0ABU7AP94_9TELE</name>
<feature type="compositionally biased region" description="Basic and acidic residues" evidence="1">
    <location>
        <begin position="42"/>
        <end position="54"/>
    </location>
</feature>
<feature type="region of interest" description="Disordered" evidence="1">
    <location>
        <begin position="1"/>
        <end position="54"/>
    </location>
</feature>
<dbReference type="Proteomes" id="UP001345963">
    <property type="component" value="Unassembled WGS sequence"/>
</dbReference>
<proteinExistence type="predicted"/>
<evidence type="ECO:0000313" key="2">
    <source>
        <dbReference type="EMBL" id="MED6240017.1"/>
    </source>
</evidence>
<accession>A0ABU7AP94</accession>
<evidence type="ECO:0000256" key="1">
    <source>
        <dbReference type="SAM" id="MobiDB-lite"/>
    </source>
</evidence>
<protein>
    <submittedName>
        <fullName evidence="2">Uncharacterized protein</fullName>
    </submittedName>
</protein>
<comment type="caution">
    <text evidence="2">The sequence shown here is derived from an EMBL/GenBank/DDBJ whole genome shotgun (WGS) entry which is preliminary data.</text>
</comment>
<dbReference type="EMBL" id="JAHUTI010022721">
    <property type="protein sequence ID" value="MED6240017.1"/>
    <property type="molecule type" value="Genomic_DNA"/>
</dbReference>
<gene>
    <name evidence="2" type="ORF">ATANTOWER_014680</name>
</gene>
<feature type="compositionally biased region" description="Low complexity" evidence="1">
    <location>
        <begin position="11"/>
        <end position="23"/>
    </location>
</feature>
<keyword evidence="3" id="KW-1185">Reference proteome</keyword>
<feature type="non-terminal residue" evidence="2">
    <location>
        <position position="1"/>
    </location>
</feature>